<feature type="compositionally biased region" description="Polar residues" evidence="1">
    <location>
        <begin position="1"/>
        <end position="14"/>
    </location>
</feature>
<name>A0A1T4XV76_9MICO</name>
<evidence type="ECO:0000256" key="2">
    <source>
        <dbReference type="SAM" id="Phobius"/>
    </source>
</evidence>
<evidence type="ECO:0000313" key="4">
    <source>
        <dbReference type="Proteomes" id="UP000189735"/>
    </source>
</evidence>
<gene>
    <name evidence="3" type="ORF">SAMN06295879_1598</name>
</gene>
<keyword evidence="2" id="KW-0472">Membrane</keyword>
<organism evidence="3 4">
    <name type="scientific">Agreia bicolorata</name>
    <dbReference type="NCBI Taxonomy" id="110935"/>
    <lineage>
        <taxon>Bacteria</taxon>
        <taxon>Bacillati</taxon>
        <taxon>Actinomycetota</taxon>
        <taxon>Actinomycetes</taxon>
        <taxon>Micrococcales</taxon>
        <taxon>Microbacteriaceae</taxon>
        <taxon>Agreia</taxon>
    </lineage>
</organism>
<feature type="transmembrane region" description="Helical" evidence="2">
    <location>
        <begin position="30"/>
        <end position="61"/>
    </location>
</feature>
<sequence length="223" mass="23042">MSQLSQPPAFSYPNQRVIRPPLPKTQRNRALFAGAVSNTVLSAGLGILSAAGLVIAFGLIWEFVLLLIRASGTSTSSFGNQRPVEWVLERLGYDPSDAWIFWAVIVVLLIAGAFVSWAGVWIGKAIVAESGAARPWAVTWSATGILLGLGLIASTVVSPLAGPALSVVLGSAVASGAPTEDGSAGIGVALAASIIGAILSLAVYAIAGSLVWWWMAHALRRAA</sequence>
<dbReference type="RefSeq" id="WP_078713998.1">
    <property type="nucleotide sequence ID" value="NZ_FUYG01000004.1"/>
</dbReference>
<accession>A0A1T4XV76</accession>
<evidence type="ECO:0000313" key="3">
    <source>
        <dbReference type="EMBL" id="SKA92965.1"/>
    </source>
</evidence>
<keyword evidence="2" id="KW-0812">Transmembrane</keyword>
<protein>
    <submittedName>
        <fullName evidence="3">Uncharacterized protein</fullName>
    </submittedName>
</protein>
<dbReference type="EMBL" id="FUYG01000004">
    <property type="protein sequence ID" value="SKA92965.1"/>
    <property type="molecule type" value="Genomic_DNA"/>
</dbReference>
<keyword evidence="2" id="KW-1133">Transmembrane helix</keyword>
<feature type="transmembrane region" description="Helical" evidence="2">
    <location>
        <begin position="182"/>
        <end position="215"/>
    </location>
</feature>
<dbReference type="Proteomes" id="UP000189735">
    <property type="component" value="Unassembled WGS sequence"/>
</dbReference>
<dbReference type="AlphaFoldDB" id="A0A1T4XV76"/>
<evidence type="ECO:0000256" key="1">
    <source>
        <dbReference type="SAM" id="MobiDB-lite"/>
    </source>
</evidence>
<proteinExistence type="predicted"/>
<reference evidence="4" key="1">
    <citation type="submission" date="2017-02" db="EMBL/GenBank/DDBJ databases">
        <authorList>
            <person name="Varghese N."/>
            <person name="Submissions S."/>
        </authorList>
    </citation>
    <scope>NUCLEOTIDE SEQUENCE [LARGE SCALE GENOMIC DNA]</scope>
    <source>
        <strain evidence="4">VKM Ac-2052</strain>
    </source>
</reference>
<feature type="transmembrane region" description="Helical" evidence="2">
    <location>
        <begin position="99"/>
        <end position="123"/>
    </location>
</feature>
<feature type="transmembrane region" description="Helical" evidence="2">
    <location>
        <begin position="135"/>
        <end position="162"/>
    </location>
</feature>
<feature type="region of interest" description="Disordered" evidence="1">
    <location>
        <begin position="1"/>
        <end position="20"/>
    </location>
</feature>